<dbReference type="STRING" id="1054147.F4Q4D1"/>
<reference evidence="2" key="1">
    <citation type="journal article" date="2011" name="Genome Res.">
        <title>Phylogeny-wide analysis of social amoeba genomes highlights ancient origins for complex intercellular communication.</title>
        <authorList>
            <person name="Heidel A.J."/>
            <person name="Lawal H.M."/>
            <person name="Felder M."/>
            <person name="Schilde C."/>
            <person name="Helps N.R."/>
            <person name="Tunggal B."/>
            <person name="Rivero F."/>
            <person name="John U."/>
            <person name="Schleicher M."/>
            <person name="Eichinger L."/>
            <person name="Platzer M."/>
            <person name="Noegel A.A."/>
            <person name="Schaap P."/>
            <person name="Gloeckner G."/>
        </authorList>
    </citation>
    <scope>NUCLEOTIDE SEQUENCE [LARGE SCALE GENOMIC DNA]</scope>
    <source>
        <strain evidence="2">SH3</strain>
    </source>
</reference>
<keyword evidence="2" id="KW-1185">Reference proteome</keyword>
<dbReference type="EMBL" id="GL883021">
    <property type="protein sequence ID" value="EGG16993.1"/>
    <property type="molecule type" value="Genomic_DNA"/>
</dbReference>
<proteinExistence type="predicted"/>
<dbReference type="AlphaFoldDB" id="F4Q4D1"/>
<evidence type="ECO:0000313" key="2">
    <source>
        <dbReference type="Proteomes" id="UP000007797"/>
    </source>
</evidence>
<name>F4Q4D1_CACFS</name>
<sequence>MIIHSVTSLKYFTVHLQRLLKVKKMDNNNKQTDNNNINIIERYRISSKSFKLLEDKKCPLCDSQLFDRTTLNHHIALCSIYFMRYNQINVDQMVNHVKDDDERNKRRLLQTPRRMMDIGLFRSVLIVNAYTRSIIIKHQRHINRLLSTSAKKLTKTQQELISLGLPDSGDKVGREGRYHCYISFYSEDSIADLIKQVNGLRRVIQQSKLVTYLSIKFYYSEIELARPYVNLIYQDLKENTTITEYSIDPPLFGRMIYAERPSTRFSIPEVQSFVYYDSCYLYIPFCLPSMVPHIDKYLVKSSAFIKQSCRTLTGSPYIKTVKQLCSFREPSDAKVFNQFTLSLPNLECIRLEWDKVDDMSPTLPNEWIQHIYDGLKEIHSYTTLKYLYLRDTCPRGDNEKLLLKSLEDDYGYKISSIESLYSSFGSHFSPVSSPVPGQMNNLENERQKILLLLKEE</sequence>
<dbReference type="KEGG" id="dfa:DFA_07974"/>
<organism evidence="1 2">
    <name type="scientific">Cavenderia fasciculata</name>
    <name type="common">Slime mold</name>
    <name type="synonym">Dictyostelium fasciculatum</name>
    <dbReference type="NCBI Taxonomy" id="261658"/>
    <lineage>
        <taxon>Eukaryota</taxon>
        <taxon>Amoebozoa</taxon>
        <taxon>Evosea</taxon>
        <taxon>Eumycetozoa</taxon>
        <taxon>Dictyostelia</taxon>
        <taxon>Acytosteliales</taxon>
        <taxon>Cavenderiaceae</taxon>
        <taxon>Cavenderia</taxon>
    </lineage>
</organism>
<accession>F4Q4D1</accession>
<dbReference type="RefSeq" id="XP_004355477.1">
    <property type="nucleotide sequence ID" value="XM_004355424.1"/>
</dbReference>
<evidence type="ECO:0000313" key="1">
    <source>
        <dbReference type="EMBL" id="EGG16993.1"/>
    </source>
</evidence>
<protein>
    <submittedName>
        <fullName evidence="1">Uncharacterized protein</fullName>
    </submittedName>
</protein>
<dbReference type="GeneID" id="14869801"/>
<gene>
    <name evidence="1" type="ORF">DFA_07974</name>
</gene>
<dbReference type="Proteomes" id="UP000007797">
    <property type="component" value="Unassembled WGS sequence"/>
</dbReference>